<name>A0ABY7WU19_9LACO</name>
<keyword evidence="5 6" id="KW-0804">Transcription</keyword>
<proteinExistence type="inferred from homology"/>
<dbReference type="NCBIfam" id="NF001223">
    <property type="entry name" value="PRK00202.1-1"/>
    <property type="match status" value="1"/>
</dbReference>
<evidence type="ECO:0000256" key="6">
    <source>
        <dbReference type="HAMAP-Rule" id="MF_00073"/>
    </source>
</evidence>
<dbReference type="InterPro" id="IPR006027">
    <property type="entry name" value="NusB_RsmB_TIM44"/>
</dbReference>
<evidence type="ECO:0000256" key="3">
    <source>
        <dbReference type="ARBA" id="ARBA00022884"/>
    </source>
</evidence>
<protein>
    <recommendedName>
        <fullName evidence="6">Transcription antitermination protein NusB</fullName>
    </recommendedName>
    <alternativeName>
        <fullName evidence="6">Antitermination factor NusB</fullName>
    </alternativeName>
</protein>
<dbReference type="EMBL" id="CP117884">
    <property type="protein sequence ID" value="WDF83667.1"/>
    <property type="molecule type" value="Genomic_DNA"/>
</dbReference>
<evidence type="ECO:0000256" key="1">
    <source>
        <dbReference type="ARBA" id="ARBA00005952"/>
    </source>
</evidence>
<organism evidence="8 9">
    <name type="scientific">Lacticaseibacillus pabuli</name>
    <dbReference type="NCBI Taxonomy" id="3025672"/>
    <lineage>
        <taxon>Bacteria</taxon>
        <taxon>Bacillati</taxon>
        <taxon>Bacillota</taxon>
        <taxon>Bacilli</taxon>
        <taxon>Lactobacillales</taxon>
        <taxon>Lactobacillaceae</taxon>
        <taxon>Lacticaseibacillus</taxon>
    </lineage>
</organism>
<dbReference type="PANTHER" id="PTHR11078">
    <property type="entry name" value="N UTILIZATION SUBSTANCE PROTEIN B-RELATED"/>
    <property type="match status" value="1"/>
</dbReference>
<dbReference type="Proteomes" id="UP001220377">
    <property type="component" value="Chromosome"/>
</dbReference>
<comment type="similarity">
    <text evidence="1 6">Belongs to the NusB family.</text>
</comment>
<dbReference type="Pfam" id="PF01029">
    <property type="entry name" value="NusB"/>
    <property type="match status" value="1"/>
</dbReference>
<dbReference type="NCBIfam" id="TIGR01951">
    <property type="entry name" value="nusB"/>
    <property type="match status" value="1"/>
</dbReference>
<feature type="domain" description="NusB/RsmB/TIM44" evidence="7">
    <location>
        <begin position="6"/>
        <end position="129"/>
    </location>
</feature>
<reference evidence="8 9" key="1">
    <citation type="submission" date="2023-02" db="EMBL/GenBank/DDBJ databases">
        <title>Genome sequence of Lacticaseibacillus sp. KACC 23028.</title>
        <authorList>
            <person name="Kim S."/>
            <person name="Heo J."/>
            <person name="Kwon S.-W."/>
        </authorList>
    </citation>
    <scope>NUCLEOTIDE SEQUENCE [LARGE SCALE GENOMIC DNA]</scope>
    <source>
        <strain evidence="8 9">KACC 23028</strain>
    </source>
</reference>
<dbReference type="RefSeq" id="WP_274261977.1">
    <property type="nucleotide sequence ID" value="NZ_CP117884.1"/>
</dbReference>
<evidence type="ECO:0000256" key="5">
    <source>
        <dbReference type="ARBA" id="ARBA00023163"/>
    </source>
</evidence>
<dbReference type="HAMAP" id="MF_00073">
    <property type="entry name" value="NusB"/>
    <property type="match status" value="1"/>
</dbReference>
<dbReference type="SUPFAM" id="SSF48013">
    <property type="entry name" value="NusB-like"/>
    <property type="match status" value="1"/>
</dbReference>
<gene>
    <name evidence="6 8" type="primary">nusB</name>
    <name evidence="8" type="ORF">PQ472_05370</name>
</gene>
<dbReference type="InterPro" id="IPR011605">
    <property type="entry name" value="NusB_fam"/>
</dbReference>
<comment type="function">
    <text evidence="6">Involved in transcription antitermination. Required for transcription of ribosomal RNA (rRNA) genes. Binds specifically to the boxA antiterminator sequence of the ribosomal RNA (rrn) operons.</text>
</comment>
<keyword evidence="2 6" id="KW-0889">Transcription antitermination</keyword>
<dbReference type="Gene3D" id="1.10.940.10">
    <property type="entry name" value="NusB-like"/>
    <property type="match status" value="1"/>
</dbReference>
<keyword evidence="9" id="KW-1185">Reference proteome</keyword>
<evidence type="ECO:0000256" key="4">
    <source>
        <dbReference type="ARBA" id="ARBA00023015"/>
    </source>
</evidence>
<sequence length="134" mass="14929">MLNRHEIREAAFKALFAIDKNPDADRDVTYAAVLPEDEVIPGYMLQLIDGVSEHTADLDEKLSGKLKSGWTLSRISKTDLIILRLGLYEIQYEDDLPDKSAINEAVEIAKTYADEQSAKFINGVLANFISAQEA</sequence>
<keyword evidence="4 6" id="KW-0805">Transcription regulation</keyword>
<dbReference type="PANTHER" id="PTHR11078:SF3">
    <property type="entry name" value="ANTITERMINATION NUSB DOMAIN-CONTAINING PROTEIN"/>
    <property type="match status" value="1"/>
</dbReference>
<dbReference type="InterPro" id="IPR035926">
    <property type="entry name" value="NusB-like_sf"/>
</dbReference>
<evidence type="ECO:0000313" key="9">
    <source>
        <dbReference type="Proteomes" id="UP001220377"/>
    </source>
</evidence>
<evidence type="ECO:0000259" key="7">
    <source>
        <dbReference type="Pfam" id="PF01029"/>
    </source>
</evidence>
<evidence type="ECO:0000313" key="8">
    <source>
        <dbReference type="EMBL" id="WDF83667.1"/>
    </source>
</evidence>
<evidence type="ECO:0000256" key="2">
    <source>
        <dbReference type="ARBA" id="ARBA00022814"/>
    </source>
</evidence>
<accession>A0ABY7WU19</accession>
<keyword evidence="3 6" id="KW-0694">RNA-binding</keyword>